<dbReference type="InterPro" id="IPR052208">
    <property type="entry name" value="DmX-like/RAVE_component"/>
</dbReference>
<evidence type="ECO:0000259" key="1">
    <source>
        <dbReference type="Pfam" id="PF12234"/>
    </source>
</evidence>
<dbReference type="InterPro" id="IPR022033">
    <property type="entry name" value="Rav1p_C"/>
</dbReference>
<dbReference type="PANTHER" id="PTHR13950">
    <property type="entry name" value="RABCONNECTIN-RELATED"/>
    <property type="match status" value="1"/>
</dbReference>
<sequence>MFFCHRTTLATARVAPCQEVPQSIQKLHREHDSSYLISMQVVLPGKPVPVTQAICTALWNERRFIAYISGKALVILTTAYSLLQVIYEESEDQLEAIAFDEESGKIAVCTRCSIRIYKPYGKGEDDLKWSLQDTFSHNDLSSCNGWVKTLSWGSAEELLIGDSYLELFSTIDFPKRIWKQKLANHVRFATFSCDPNFIASVGIYDRFVKIWRRQSSETDDTRFDFSYLSHPGAVTNVCWKKPYHIDQYISNVLYTTCSDQILRIWVASDLHSHSVKHIYLWSQIDLMESIKPRALSNRSKTRFVFIVDGRDFILATEQAIQARDSHDDTEDHALSHLIEVANRNPEICIVLDDLGHMSAWGLENVSNKTIKNPKIFNIAHVDGIFLDLPSLFEAHSSQIRCYNYCDKSSCGLKILIHHFDGKIDVRESDMATLLDPSPRSNRLVSKSILTGHTSNITNISQDISGKAIISQTDCNETLLWRNIDLHGVEFLSRQSQIIHNKEIDKFFILKEGELIIAISKDEISLWETSGVEGRHLASSAYSLDGRISCFFLIPTAQEEEFAYVTAISSCLIGIVWKIHLSCQTIIENTENCPIIREFFRLDLNTSDDLSNFFSVDTLVLRPTASTSLNNPKMNHIISCSNSGLIQLWSLKLNFKLNRVDLFKTNSIDTGICKPALVVGSFLRKVVIVDSTRSKLTIWNLSENHIEHTEVYDAHDRIQSLNWISTQNNNLILAVQFLFRVDNLAQISYDYLNKGPSWINLRQLNTQKFTPHPIEDSMWLRNGDYMLGAGNQIFIIKKSTDVVVNTQLLPSKLKQDIFDIVERLNSPLPVFHPQFLIQCIFADKIKFVELVIIELQKTLTYYVEGDLIDSNLGTDFAALYSQVTTKSSKRERNNFSLLSDEERDAPETVIKVHTSFLTKKLAEVSLPQLSESEQSNLIKVVECVANLENTRKSIDDNAVKFQFSLLYRKKIEERTDEMLSCWREINWAYHSNSQDILIDLVSSHCHGKLLWKHARESGIFMWMTNRETLLTQFEAVARNEYNKNSLRDPVECSLFYFALRKKSTLQGLWRIATWNREQAATMKLLANNFQEKKWKTAAMKNAYVLLGKHRYEYAAAFFLLADCLSDAINVILTQLKDLQLAITVARVYEDDRSPALMNLLENKVLPLAFREGNRWLASWTFWMLQKKEISCQILASPIDYFCNIPLVPNFQTNSFLVEDSALTGFYSHLLEKTIDAQISSEIEWNFVLHNARLYTRMGCHLLALNLVRNWKFRGPSSIKQSNIESQKVNLSNQRNSLILTDLTSRQPSLAVRTIDQQSQRNFQEPESKSIFESFEF</sequence>
<dbReference type="GO" id="GO:0007035">
    <property type="term" value="P:vacuolar acidification"/>
    <property type="evidence" value="ECO:0007669"/>
    <property type="project" value="TreeGrafter"/>
</dbReference>
<dbReference type="EMBL" id="MCBR01007867">
    <property type="protein sequence ID" value="RKF75464.1"/>
    <property type="molecule type" value="Genomic_DNA"/>
</dbReference>
<accession>A0A420ILN1</accession>
<reference evidence="2 3" key="1">
    <citation type="journal article" date="2018" name="BMC Genomics">
        <title>Comparative genome analyses reveal sequence features reflecting distinct modes of host-adaptation between dicot and monocot powdery mildew.</title>
        <authorList>
            <person name="Wu Y."/>
            <person name="Ma X."/>
            <person name="Pan Z."/>
            <person name="Kale S.D."/>
            <person name="Song Y."/>
            <person name="King H."/>
            <person name="Zhang Q."/>
            <person name="Presley C."/>
            <person name="Deng X."/>
            <person name="Wei C.I."/>
            <person name="Xiao S."/>
        </authorList>
    </citation>
    <scope>NUCLEOTIDE SEQUENCE [LARGE SCALE GENOMIC DNA]</scope>
    <source>
        <strain evidence="2">UCSC1</strain>
    </source>
</reference>
<evidence type="ECO:0000313" key="2">
    <source>
        <dbReference type="EMBL" id="RKF75464.1"/>
    </source>
</evidence>
<dbReference type="SMART" id="SM00320">
    <property type="entry name" value="WD40"/>
    <property type="match status" value="5"/>
</dbReference>
<dbReference type="Gene3D" id="2.130.10.10">
    <property type="entry name" value="YVTN repeat-like/Quinoprotein amine dehydrogenase"/>
    <property type="match status" value="1"/>
</dbReference>
<dbReference type="InterPro" id="IPR015943">
    <property type="entry name" value="WD40/YVTN_repeat-like_dom_sf"/>
</dbReference>
<organism evidence="2 3">
    <name type="scientific">Golovinomyces cichoracearum</name>
    <dbReference type="NCBI Taxonomy" id="62708"/>
    <lineage>
        <taxon>Eukaryota</taxon>
        <taxon>Fungi</taxon>
        <taxon>Dikarya</taxon>
        <taxon>Ascomycota</taxon>
        <taxon>Pezizomycotina</taxon>
        <taxon>Leotiomycetes</taxon>
        <taxon>Erysiphales</taxon>
        <taxon>Erysiphaceae</taxon>
        <taxon>Golovinomyces</taxon>
    </lineage>
</organism>
<dbReference type="Proteomes" id="UP000285405">
    <property type="component" value="Unassembled WGS sequence"/>
</dbReference>
<dbReference type="SUPFAM" id="SSF50978">
    <property type="entry name" value="WD40 repeat-like"/>
    <property type="match status" value="2"/>
</dbReference>
<dbReference type="GO" id="GO:0043291">
    <property type="term" value="C:RAVE complex"/>
    <property type="evidence" value="ECO:0007669"/>
    <property type="project" value="TreeGrafter"/>
</dbReference>
<dbReference type="InterPro" id="IPR001680">
    <property type="entry name" value="WD40_rpt"/>
</dbReference>
<protein>
    <submittedName>
        <fullName evidence="2">Regulator of V-ATPase in vacuolar membrane protein 1</fullName>
    </submittedName>
</protein>
<gene>
    <name evidence="2" type="ORF">GcC1_078004</name>
</gene>
<dbReference type="Pfam" id="PF12234">
    <property type="entry name" value="Rav1p_C"/>
    <property type="match status" value="1"/>
</dbReference>
<name>A0A420ILN1_9PEZI</name>
<dbReference type="OrthoDB" id="342131at2759"/>
<dbReference type="InterPro" id="IPR036322">
    <property type="entry name" value="WD40_repeat_dom_sf"/>
</dbReference>
<proteinExistence type="predicted"/>
<feature type="domain" description="RAVE complex protein Rav1 C-terminal" evidence="1">
    <location>
        <begin position="643"/>
        <end position="1265"/>
    </location>
</feature>
<dbReference type="PANTHER" id="PTHR13950:SF9">
    <property type="entry name" value="RABCONNECTIN-3A"/>
    <property type="match status" value="1"/>
</dbReference>
<evidence type="ECO:0000313" key="3">
    <source>
        <dbReference type="Proteomes" id="UP000285405"/>
    </source>
</evidence>
<comment type="caution">
    <text evidence="2">The sequence shown here is derived from an EMBL/GenBank/DDBJ whole genome shotgun (WGS) entry which is preliminary data.</text>
</comment>